<dbReference type="InterPro" id="IPR022552">
    <property type="entry name" value="UPF_Ycf55"/>
</dbReference>
<dbReference type="PATRIC" id="fig|1348334.3.peg.1465"/>
<evidence type="ECO:0000256" key="2">
    <source>
        <dbReference type="SAM" id="MobiDB-lite"/>
    </source>
</evidence>
<dbReference type="SMART" id="SM00448">
    <property type="entry name" value="REC"/>
    <property type="match status" value="1"/>
</dbReference>
<dbReference type="AlphaFoldDB" id="U7QQ51"/>
<sequence>MTQSTVRLLLIDDDPIFLIGLRAACQEYPDLEVVAEAQTAEAALAILEPQRITTENSSVRTSANNIIHVAILELGMANLSTPVVRLNSTPDSAIAFCQHLTTNYPDLVVLLLTSVGQTHRLQAAQRVGVQGYCRKGVNIEKIITAIRVVASGETLWENLNTELEVTTSVPPMGRLSLWGRWRYRMGKSGLRQIDETLAEVTAQLPLPYDIKRGEPMAVLNWLMMTGQRRELLAARWIVSQVLPASVRAQAPPPEETNLSPNTPPNPPVKREESLVVRPNASLTYQTPVLATEVKSLLFDVTFSKLQSGLINLTGSPLEIDILRFTQKRELIYLILQKFEQILDECEFSEIQVEQLSDQCQTMLLDIWEYTVTTYFGKYYTLKVREQEVEVVAVLLQDAVLIQAIILEKIPLVPDLIAHLLFQIPLMVDNTAYPVGSPEAMQRAEAILQNLVIQIANAVIQPLLNHFADFEEVKQKYYDRRLLSTRELEKFRNNLSWKYRVEKYFSEPKEIFESLYSLRILGERGIQKQEVYSPRNVELEKLVGVQLAVTLVLETRDAVAPRVRATIAFLGSGVVYVLTQVVGRGIGLIGRGILQGIGNSLPDSRVRKKNGRQP</sequence>
<dbReference type="PROSITE" id="PS50110">
    <property type="entry name" value="RESPONSE_REGULATORY"/>
    <property type="match status" value="1"/>
</dbReference>
<name>U7QQ51_9CYAN</name>
<gene>
    <name evidence="4" type="ORF">M595_1502</name>
</gene>
<dbReference type="GO" id="GO:0000160">
    <property type="term" value="P:phosphorelay signal transduction system"/>
    <property type="evidence" value="ECO:0007669"/>
    <property type="project" value="InterPro"/>
</dbReference>
<dbReference type="PANTHER" id="PTHR45566">
    <property type="entry name" value="HTH-TYPE TRANSCRIPTIONAL REGULATOR YHJB-RELATED"/>
    <property type="match status" value="1"/>
</dbReference>
<dbReference type="Pfam" id="PF12452">
    <property type="entry name" value="DUF3685"/>
    <property type="match status" value="1"/>
</dbReference>
<comment type="caution">
    <text evidence="4">The sequence shown here is derived from an EMBL/GenBank/DDBJ whole genome shotgun (WGS) entry which is preliminary data.</text>
</comment>
<dbReference type="Proteomes" id="UP000017127">
    <property type="component" value="Unassembled WGS sequence"/>
</dbReference>
<dbReference type="CDD" id="cd17535">
    <property type="entry name" value="REC_NarL-like"/>
    <property type="match status" value="1"/>
</dbReference>
<dbReference type="InterPro" id="IPR011006">
    <property type="entry name" value="CheY-like_superfamily"/>
</dbReference>
<dbReference type="SUPFAM" id="SSF52172">
    <property type="entry name" value="CheY-like"/>
    <property type="match status" value="1"/>
</dbReference>
<dbReference type="InterPro" id="IPR016837">
    <property type="entry name" value="Uncharacterised_Ycf55_cyanobac"/>
</dbReference>
<feature type="domain" description="Response regulatory" evidence="3">
    <location>
        <begin position="7"/>
        <end position="150"/>
    </location>
</feature>
<dbReference type="OrthoDB" id="458149at2"/>
<evidence type="ECO:0000313" key="5">
    <source>
        <dbReference type="Proteomes" id="UP000017127"/>
    </source>
</evidence>
<dbReference type="InterPro" id="IPR001789">
    <property type="entry name" value="Sig_transdc_resp-reg_receiver"/>
</dbReference>
<protein>
    <submittedName>
        <fullName evidence="4">Response regulator</fullName>
    </submittedName>
</protein>
<organism evidence="4 5">
    <name type="scientific">Lyngbya aestuarii BL J</name>
    <dbReference type="NCBI Taxonomy" id="1348334"/>
    <lineage>
        <taxon>Bacteria</taxon>
        <taxon>Bacillati</taxon>
        <taxon>Cyanobacteriota</taxon>
        <taxon>Cyanophyceae</taxon>
        <taxon>Oscillatoriophycideae</taxon>
        <taxon>Oscillatoriales</taxon>
        <taxon>Microcoleaceae</taxon>
        <taxon>Lyngbya</taxon>
    </lineage>
</organism>
<accession>U7QQ51</accession>
<dbReference type="RefSeq" id="WP_023065363.1">
    <property type="nucleotide sequence ID" value="NZ_AUZM01000010.1"/>
</dbReference>
<evidence type="ECO:0000256" key="1">
    <source>
        <dbReference type="PROSITE-ProRule" id="PRU00169"/>
    </source>
</evidence>
<keyword evidence="5" id="KW-1185">Reference proteome</keyword>
<dbReference type="PANTHER" id="PTHR45566:SF1">
    <property type="entry name" value="HTH-TYPE TRANSCRIPTIONAL REGULATOR YHJB-RELATED"/>
    <property type="match status" value="1"/>
</dbReference>
<evidence type="ECO:0000259" key="3">
    <source>
        <dbReference type="PROSITE" id="PS50110"/>
    </source>
</evidence>
<dbReference type="InterPro" id="IPR051015">
    <property type="entry name" value="EvgA-like"/>
</dbReference>
<reference evidence="4 5" key="1">
    <citation type="journal article" date="2013" name="Front. Microbiol.">
        <title>Comparative genomic analyses of the cyanobacterium, Lyngbya aestuarii BL J, a powerful hydrogen producer.</title>
        <authorList>
            <person name="Kothari A."/>
            <person name="Vaughn M."/>
            <person name="Garcia-Pichel F."/>
        </authorList>
    </citation>
    <scope>NUCLEOTIDE SEQUENCE [LARGE SCALE GENOMIC DNA]</scope>
    <source>
        <strain evidence="4 5">BL J</strain>
    </source>
</reference>
<dbReference type="InterPro" id="IPR058245">
    <property type="entry name" value="NreC/VraR/RcsB-like_REC"/>
</dbReference>
<proteinExistence type="predicted"/>
<feature type="region of interest" description="Disordered" evidence="2">
    <location>
        <begin position="248"/>
        <end position="271"/>
    </location>
</feature>
<dbReference type="Gene3D" id="3.40.50.2300">
    <property type="match status" value="1"/>
</dbReference>
<comment type="caution">
    <text evidence="1">Lacks conserved residue(s) required for the propagation of feature annotation.</text>
</comment>
<evidence type="ECO:0000313" key="4">
    <source>
        <dbReference type="EMBL" id="ERT08541.1"/>
    </source>
</evidence>
<dbReference type="PIRSF" id="PIRSF026434">
    <property type="entry name" value="RR_ycf55_prd"/>
    <property type="match status" value="1"/>
</dbReference>
<dbReference type="EMBL" id="AUZM01000010">
    <property type="protein sequence ID" value="ERT08541.1"/>
    <property type="molecule type" value="Genomic_DNA"/>
</dbReference>